<feature type="chain" id="PRO_5020615692" evidence="1">
    <location>
        <begin position="19"/>
        <end position="44"/>
    </location>
</feature>
<evidence type="ECO:0000313" key="3">
    <source>
        <dbReference type="Proteomes" id="UP000298652"/>
    </source>
</evidence>
<proteinExistence type="predicted"/>
<gene>
    <name evidence="2" type="ORF">SEVIR_1G061450v2</name>
</gene>
<evidence type="ECO:0000313" key="2">
    <source>
        <dbReference type="EMBL" id="TKW37643.1"/>
    </source>
</evidence>
<keyword evidence="3" id="KW-1185">Reference proteome</keyword>
<accession>A0A4U6W823</accession>
<feature type="signal peptide" evidence="1">
    <location>
        <begin position="1"/>
        <end position="18"/>
    </location>
</feature>
<name>A0A4U6W823_SETVI</name>
<reference evidence="2" key="1">
    <citation type="submission" date="2019-03" db="EMBL/GenBank/DDBJ databases">
        <title>WGS assembly of Setaria viridis.</title>
        <authorList>
            <person name="Huang P."/>
            <person name="Jenkins J."/>
            <person name="Grimwood J."/>
            <person name="Barry K."/>
            <person name="Healey A."/>
            <person name="Mamidi S."/>
            <person name="Sreedasyam A."/>
            <person name="Shu S."/>
            <person name="Feldman M."/>
            <person name="Wu J."/>
            <person name="Yu Y."/>
            <person name="Chen C."/>
            <person name="Johnson J."/>
            <person name="Rokhsar D."/>
            <person name="Baxter I."/>
            <person name="Schmutz J."/>
            <person name="Brutnell T."/>
            <person name="Kellogg E."/>
        </authorList>
    </citation>
    <scope>NUCLEOTIDE SEQUENCE [LARGE SCALE GENOMIC DNA]</scope>
</reference>
<dbReference type="EMBL" id="CM016552">
    <property type="protein sequence ID" value="TKW37643.1"/>
    <property type="molecule type" value="Genomic_DNA"/>
</dbReference>
<keyword evidence="1" id="KW-0732">Signal</keyword>
<sequence>MNCTFFVCFLCYTSICYDARPSPADRITRRDDVLPVRAMRGCEV</sequence>
<dbReference type="Proteomes" id="UP000298652">
    <property type="component" value="Chromosome 1"/>
</dbReference>
<protein>
    <submittedName>
        <fullName evidence="2">Uncharacterized protein</fullName>
    </submittedName>
</protein>
<dbReference type="AlphaFoldDB" id="A0A4U6W823"/>
<organism evidence="2 3">
    <name type="scientific">Setaria viridis</name>
    <name type="common">Green bristlegrass</name>
    <name type="synonym">Setaria italica subsp. viridis</name>
    <dbReference type="NCBI Taxonomy" id="4556"/>
    <lineage>
        <taxon>Eukaryota</taxon>
        <taxon>Viridiplantae</taxon>
        <taxon>Streptophyta</taxon>
        <taxon>Embryophyta</taxon>
        <taxon>Tracheophyta</taxon>
        <taxon>Spermatophyta</taxon>
        <taxon>Magnoliopsida</taxon>
        <taxon>Liliopsida</taxon>
        <taxon>Poales</taxon>
        <taxon>Poaceae</taxon>
        <taxon>PACMAD clade</taxon>
        <taxon>Panicoideae</taxon>
        <taxon>Panicodae</taxon>
        <taxon>Paniceae</taxon>
        <taxon>Cenchrinae</taxon>
        <taxon>Setaria</taxon>
    </lineage>
</organism>
<evidence type="ECO:0000256" key="1">
    <source>
        <dbReference type="SAM" id="SignalP"/>
    </source>
</evidence>
<dbReference type="Gramene" id="TKW37643">
    <property type="protein sequence ID" value="TKW37643"/>
    <property type="gene ID" value="SEVIR_1G061450v2"/>
</dbReference>